<dbReference type="Proteomes" id="UP000094342">
    <property type="component" value="Unassembled WGS sequence"/>
</dbReference>
<evidence type="ECO:0000313" key="2">
    <source>
        <dbReference type="EMBL" id="ODR93193.1"/>
    </source>
</evidence>
<organism evidence="2 3">
    <name type="scientific">Sinorhizobium alkalisoli</name>
    <dbReference type="NCBI Taxonomy" id="1752398"/>
    <lineage>
        <taxon>Bacteria</taxon>
        <taxon>Pseudomonadati</taxon>
        <taxon>Pseudomonadota</taxon>
        <taxon>Alphaproteobacteria</taxon>
        <taxon>Hyphomicrobiales</taxon>
        <taxon>Rhizobiaceae</taxon>
        <taxon>Sinorhizobium/Ensifer group</taxon>
        <taxon>Sinorhizobium</taxon>
    </lineage>
</organism>
<dbReference type="EMBL" id="LYBW01000030">
    <property type="protein sequence ID" value="ODR93193.1"/>
    <property type="molecule type" value="Genomic_DNA"/>
</dbReference>
<dbReference type="OrthoDB" id="8283706at2"/>
<keyword evidence="3" id="KW-1185">Reference proteome</keyword>
<evidence type="ECO:0000256" key="1">
    <source>
        <dbReference type="SAM" id="MobiDB-lite"/>
    </source>
</evidence>
<reference evidence="3" key="1">
    <citation type="submission" date="2016-05" db="EMBL/GenBank/DDBJ databases">
        <authorList>
            <person name="Li Y."/>
        </authorList>
    </citation>
    <scope>NUCLEOTIDE SEQUENCE [LARGE SCALE GENOMIC DNA]</scope>
    <source>
        <strain evidence="3">YIC4027</strain>
    </source>
</reference>
<name>A0A1E3VHZ3_9HYPH</name>
<feature type="region of interest" description="Disordered" evidence="1">
    <location>
        <begin position="62"/>
        <end position="99"/>
    </location>
</feature>
<sequence>MERLSEFASASHGLLAKLSDHRTAADFPLELLGQVVDSAWITADEVVNLLELQPKLPAIAPRPADGGTARPAETAGKAVVGSTAARRRKGKGKSKPAAAIGSLASRRAEAQVATSISDLAPAAKVLVRSGLGTKKLVSASEAHASESEARGLVKTVSQAKATTAMERMKIYAFPP</sequence>
<gene>
    <name evidence="2" type="ORF">A8M32_01015</name>
</gene>
<dbReference type="RefSeq" id="WP_069456558.1">
    <property type="nucleotide sequence ID" value="NZ_CP034911.1"/>
</dbReference>
<comment type="caution">
    <text evidence="2">The sequence shown here is derived from an EMBL/GenBank/DDBJ whole genome shotgun (WGS) entry which is preliminary data.</text>
</comment>
<protein>
    <submittedName>
        <fullName evidence="2">Uncharacterized protein</fullName>
    </submittedName>
</protein>
<accession>A0A1E3VHZ3</accession>
<proteinExistence type="predicted"/>
<dbReference type="AlphaFoldDB" id="A0A1E3VHZ3"/>
<feature type="compositionally biased region" description="Basic residues" evidence="1">
    <location>
        <begin position="85"/>
        <end position="94"/>
    </location>
</feature>
<evidence type="ECO:0000313" key="3">
    <source>
        <dbReference type="Proteomes" id="UP000094342"/>
    </source>
</evidence>